<comment type="caution">
    <text evidence="2">The sequence shown here is derived from an EMBL/GenBank/DDBJ whole genome shotgun (WGS) entry which is preliminary data.</text>
</comment>
<sequence>MKKYADPGKVRLFSFYKLYSDSSVFNGAVNNGFKRVVQEVNESIKNEIKETKNKQEKEKLRGGGG</sequence>
<protein>
    <submittedName>
        <fullName evidence="2">Uncharacterized protein</fullName>
    </submittedName>
</protein>
<dbReference type="AlphaFoldDB" id="A0A412WYF1"/>
<gene>
    <name evidence="2" type="ORF">DWW18_13015</name>
</gene>
<dbReference type="RefSeq" id="WP_118260871.1">
    <property type="nucleotide sequence ID" value="NZ_CALBWO010000058.1"/>
</dbReference>
<proteinExistence type="predicted"/>
<evidence type="ECO:0000313" key="2">
    <source>
        <dbReference type="EMBL" id="RGV32697.1"/>
    </source>
</evidence>
<reference evidence="2 3" key="1">
    <citation type="submission" date="2018-08" db="EMBL/GenBank/DDBJ databases">
        <title>A genome reference for cultivated species of the human gut microbiota.</title>
        <authorList>
            <person name="Zou Y."/>
            <person name="Xue W."/>
            <person name="Luo G."/>
        </authorList>
    </citation>
    <scope>NUCLEOTIDE SEQUENCE [LARGE SCALE GENOMIC DNA]</scope>
    <source>
        <strain evidence="2 3">AF14-49</strain>
    </source>
</reference>
<evidence type="ECO:0000256" key="1">
    <source>
        <dbReference type="SAM" id="Coils"/>
    </source>
</evidence>
<feature type="coiled-coil region" evidence="1">
    <location>
        <begin position="34"/>
        <end position="61"/>
    </location>
</feature>
<keyword evidence="1" id="KW-0175">Coiled coil</keyword>
<dbReference type="EMBL" id="QRZA01000018">
    <property type="protein sequence ID" value="RGV32697.1"/>
    <property type="molecule type" value="Genomic_DNA"/>
</dbReference>
<evidence type="ECO:0000313" key="3">
    <source>
        <dbReference type="Proteomes" id="UP000283589"/>
    </source>
</evidence>
<accession>A0A412WYF1</accession>
<organism evidence="2 3">
    <name type="scientific">Butyricimonas virosa</name>
    <dbReference type="NCBI Taxonomy" id="544645"/>
    <lineage>
        <taxon>Bacteria</taxon>
        <taxon>Pseudomonadati</taxon>
        <taxon>Bacteroidota</taxon>
        <taxon>Bacteroidia</taxon>
        <taxon>Bacteroidales</taxon>
        <taxon>Odoribacteraceae</taxon>
        <taxon>Butyricimonas</taxon>
    </lineage>
</organism>
<name>A0A412WYF1_9BACT</name>
<dbReference type="Proteomes" id="UP000283589">
    <property type="component" value="Unassembled WGS sequence"/>
</dbReference>